<evidence type="ECO:0000256" key="9">
    <source>
        <dbReference type="ARBA" id="ARBA00023242"/>
    </source>
</evidence>
<evidence type="ECO:0000256" key="1">
    <source>
        <dbReference type="ARBA" id="ARBA00005993"/>
    </source>
</evidence>
<evidence type="ECO:0000256" key="2">
    <source>
        <dbReference type="ARBA" id="ARBA00022723"/>
    </source>
</evidence>
<dbReference type="GO" id="GO:0043565">
    <property type="term" value="F:sequence-specific DNA binding"/>
    <property type="evidence" value="ECO:0007669"/>
    <property type="project" value="InterPro"/>
</dbReference>
<dbReference type="GO" id="GO:0003700">
    <property type="term" value="F:DNA-binding transcription factor activity"/>
    <property type="evidence" value="ECO:0007669"/>
    <property type="project" value="InterPro"/>
</dbReference>
<evidence type="ECO:0000259" key="10">
    <source>
        <dbReference type="PROSITE" id="PS51030"/>
    </source>
</evidence>
<dbReference type="GO" id="GO:0008270">
    <property type="term" value="F:zinc ion binding"/>
    <property type="evidence" value="ECO:0007669"/>
    <property type="project" value="UniProtKB-KW"/>
</dbReference>
<gene>
    <name evidence="11" type="ORF">OESDEN_19752</name>
</gene>
<keyword evidence="3" id="KW-0863">Zinc-finger</keyword>
<dbReference type="SMART" id="SM00399">
    <property type="entry name" value="ZnF_C4"/>
    <property type="match status" value="1"/>
</dbReference>
<dbReference type="InterPro" id="IPR013088">
    <property type="entry name" value="Znf_NHR/GATA"/>
</dbReference>
<evidence type="ECO:0000256" key="4">
    <source>
        <dbReference type="ARBA" id="ARBA00022833"/>
    </source>
</evidence>
<sequence>AIKACAAFFRRTVALNVAYECKEPKPCTIHYEKRMSCKKCRYDKCIAAKMRRELVKSTRGSINSSHGSLYLYKKSAAKYHNIYHRGSNSRTVNARKKICSIRKHLRE</sequence>
<evidence type="ECO:0000313" key="11">
    <source>
        <dbReference type="EMBL" id="KHJ80571.1"/>
    </source>
</evidence>
<keyword evidence="12" id="KW-1185">Reference proteome</keyword>
<dbReference type="InterPro" id="IPR001628">
    <property type="entry name" value="Znf_hrmn_rcpt"/>
</dbReference>
<dbReference type="Gene3D" id="3.30.50.10">
    <property type="entry name" value="Erythroid Transcription Factor GATA-1, subunit A"/>
    <property type="match status" value="1"/>
</dbReference>
<dbReference type="OrthoDB" id="9996608at2759"/>
<evidence type="ECO:0000256" key="8">
    <source>
        <dbReference type="ARBA" id="ARBA00023170"/>
    </source>
</evidence>
<organism evidence="11 12">
    <name type="scientific">Oesophagostomum dentatum</name>
    <name type="common">Nodular worm</name>
    <dbReference type="NCBI Taxonomy" id="61180"/>
    <lineage>
        <taxon>Eukaryota</taxon>
        <taxon>Metazoa</taxon>
        <taxon>Ecdysozoa</taxon>
        <taxon>Nematoda</taxon>
        <taxon>Chromadorea</taxon>
        <taxon>Rhabditida</taxon>
        <taxon>Rhabditina</taxon>
        <taxon>Rhabditomorpha</taxon>
        <taxon>Strongyloidea</taxon>
        <taxon>Strongylidae</taxon>
        <taxon>Oesophagostomum</taxon>
    </lineage>
</organism>
<dbReference type="Proteomes" id="UP000053660">
    <property type="component" value="Unassembled WGS sequence"/>
</dbReference>
<protein>
    <submittedName>
        <fullName evidence="11">Zinc finger, C4 type</fullName>
    </submittedName>
</protein>
<dbReference type="AlphaFoldDB" id="A0A0B1S9J3"/>
<evidence type="ECO:0000256" key="3">
    <source>
        <dbReference type="ARBA" id="ARBA00022771"/>
    </source>
</evidence>
<evidence type="ECO:0000256" key="5">
    <source>
        <dbReference type="ARBA" id="ARBA00023015"/>
    </source>
</evidence>
<dbReference type="PANTHER" id="PTHR46397:SF3">
    <property type="entry name" value="NR LBD DOMAIN-CONTAINING PROTEIN-RELATED"/>
    <property type="match status" value="1"/>
</dbReference>
<proteinExistence type="inferred from homology"/>
<feature type="non-terminal residue" evidence="11">
    <location>
        <position position="1"/>
    </location>
</feature>
<dbReference type="Pfam" id="PF00105">
    <property type="entry name" value="zf-C4"/>
    <property type="match status" value="1"/>
</dbReference>
<dbReference type="PROSITE" id="PS51030">
    <property type="entry name" value="NUCLEAR_REC_DBD_2"/>
    <property type="match status" value="1"/>
</dbReference>
<keyword evidence="7" id="KW-0804">Transcription</keyword>
<name>A0A0B1S9J3_OESDE</name>
<keyword evidence="8" id="KW-0675">Receptor</keyword>
<accession>A0A0B1S9J3</accession>
<keyword evidence="9" id="KW-0539">Nucleus</keyword>
<keyword evidence="2" id="KW-0479">Metal-binding</keyword>
<dbReference type="EMBL" id="KN600257">
    <property type="protein sequence ID" value="KHJ80571.1"/>
    <property type="molecule type" value="Genomic_DNA"/>
</dbReference>
<evidence type="ECO:0000256" key="7">
    <source>
        <dbReference type="ARBA" id="ARBA00023163"/>
    </source>
</evidence>
<reference evidence="11 12" key="1">
    <citation type="submission" date="2014-03" db="EMBL/GenBank/DDBJ databases">
        <title>Draft genome of the hookworm Oesophagostomum dentatum.</title>
        <authorList>
            <person name="Mitreva M."/>
        </authorList>
    </citation>
    <scope>NUCLEOTIDE SEQUENCE [LARGE SCALE GENOMIC DNA]</scope>
    <source>
        <strain evidence="11 12">OD-Hann</strain>
    </source>
</reference>
<feature type="domain" description="Nuclear receptor" evidence="10">
    <location>
        <begin position="1"/>
        <end position="57"/>
    </location>
</feature>
<dbReference type="SUPFAM" id="SSF57716">
    <property type="entry name" value="Glucocorticoid receptor-like (DNA-binding domain)"/>
    <property type="match status" value="1"/>
</dbReference>
<dbReference type="PANTHER" id="PTHR46397">
    <property type="entry name" value="NUCLEAR HORMONE RECEPTOR FAMILY-RELATED"/>
    <property type="match status" value="1"/>
</dbReference>
<evidence type="ECO:0000313" key="12">
    <source>
        <dbReference type="Proteomes" id="UP000053660"/>
    </source>
</evidence>
<evidence type="ECO:0000256" key="6">
    <source>
        <dbReference type="ARBA" id="ARBA00023125"/>
    </source>
</evidence>
<keyword evidence="5" id="KW-0805">Transcription regulation</keyword>
<comment type="similarity">
    <text evidence="1">Belongs to the nuclear hormone receptor family.</text>
</comment>
<keyword evidence="6" id="KW-0238">DNA-binding</keyword>
<keyword evidence="4" id="KW-0862">Zinc</keyword>